<evidence type="ECO:0000313" key="4">
    <source>
        <dbReference type="EMBL" id="MEZ2739394.1"/>
    </source>
</evidence>
<proteinExistence type="predicted"/>
<dbReference type="Proteomes" id="UP001567350">
    <property type="component" value="Unassembled WGS sequence"/>
</dbReference>
<comment type="caution">
    <text evidence="4">The sequence shown here is derived from an EMBL/GenBank/DDBJ whole genome shotgun (WGS) entry which is preliminary data.</text>
</comment>
<protein>
    <submittedName>
        <fullName evidence="4">ABC transporter</fullName>
    </submittedName>
</protein>
<dbReference type="Gene3D" id="3.40.50.300">
    <property type="entry name" value="P-loop containing nucleotide triphosphate hydrolases"/>
    <property type="match status" value="1"/>
</dbReference>
<evidence type="ECO:0000313" key="5">
    <source>
        <dbReference type="Proteomes" id="UP001567350"/>
    </source>
</evidence>
<dbReference type="PANTHER" id="PTHR42939">
    <property type="entry name" value="ABC TRANSPORTER ATP-BINDING PROTEIN ALBC-RELATED"/>
    <property type="match status" value="1"/>
</dbReference>
<evidence type="ECO:0000256" key="3">
    <source>
        <dbReference type="ARBA" id="ARBA00022840"/>
    </source>
</evidence>
<dbReference type="InterPro" id="IPR027417">
    <property type="entry name" value="P-loop_NTPase"/>
</dbReference>
<dbReference type="EMBL" id="JBGJLR010000006">
    <property type="protein sequence ID" value="MEZ2739394.1"/>
    <property type="molecule type" value="Genomic_DNA"/>
</dbReference>
<keyword evidence="1" id="KW-0813">Transport</keyword>
<keyword evidence="5" id="KW-1185">Reference proteome</keyword>
<evidence type="ECO:0000256" key="2">
    <source>
        <dbReference type="ARBA" id="ARBA00022741"/>
    </source>
</evidence>
<keyword evidence="3" id="KW-0067">ATP-binding</keyword>
<keyword evidence="2" id="KW-0547">Nucleotide-binding</keyword>
<reference evidence="4 5" key="1">
    <citation type="submission" date="2024-08" db="EMBL/GenBank/DDBJ databases">
        <authorList>
            <person name="Feng Z."/>
            <person name="Ronholm J."/>
        </authorList>
    </citation>
    <scope>NUCLEOTIDE SEQUENCE [LARGE SCALE GENOMIC DNA]</scope>
    <source>
        <strain evidence="4 5">4-AB0-8</strain>
    </source>
</reference>
<evidence type="ECO:0000256" key="1">
    <source>
        <dbReference type="ARBA" id="ARBA00022448"/>
    </source>
</evidence>
<dbReference type="SUPFAM" id="SSF52540">
    <property type="entry name" value="P-loop containing nucleoside triphosphate hydrolases"/>
    <property type="match status" value="1"/>
</dbReference>
<organism evidence="4 5">
    <name type="scientific">Comamonas jiangduensis</name>
    <dbReference type="NCBI Taxonomy" id="1194168"/>
    <lineage>
        <taxon>Bacteria</taxon>
        <taxon>Pseudomonadati</taxon>
        <taxon>Pseudomonadota</taxon>
        <taxon>Betaproteobacteria</taxon>
        <taxon>Burkholderiales</taxon>
        <taxon>Comamonadaceae</taxon>
        <taxon>Comamonas</taxon>
    </lineage>
</organism>
<name>A0ABV4IER7_9BURK</name>
<dbReference type="InterPro" id="IPR051782">
    <property type="entry name" value="ABC_Transporter_VariousFunc"/>
</dbReference>
<sequence length="225" mass="24310">MTDVLHASQPSSAALMAWADLWPSGTAGCSHGWTEQLPPGVHALLDETGDDAARWLAVLTGYAAPSQGQVVCAGLNSQLEPSAFQAQVFWHNPRQPLEAREIAAHQWAQSMAQRWPQWSDEAWQAHCEGFGLEPHLRKPLWHLSTGTLRKLGMAAALASGARVTVIEEPIAALDTASIRYLSQALDALGEALASTPEAPRWIIVAHWEPLAGVTWDEVLAPPVLA</sequence>
<gene>
    <name evidence="4" type="ORF">ACBP88_07930</name>
</gene>
<accession>A0ABV4IER7</accession>
<dbReference type="RefSeq" id="WP_370891749.1">
    <property type="nucleotide sequence ID" value="NZ_JBGJLR010000006.1"/>
</dbReference>
<dbReference type="PANTHER" id="PTHR42939:SF1">
    <property type="entry name" value="ABC TRANSPORTER ATP-BINDING PROTEIN ALBC-RELATED"/>
    <property type="match status" value="1"/>
</dbReference>